<keyword evidence="3" id="KW-1185">Reference proteome</keyword>
<reference evidence="2 3" key="1">
    <citation type="submission" date="2014-12" db="EMBL/GenBank/DDBJ databases">
        <title>Genome sequencing of Chryseobacterium taiwanense TPW19.</title>
        <authorList>
            <person name="Tan P.W."/>
            <person name="Chan K.-G."/>
        </authorList>
    </citation>
    <scope>NUCLEOTIDE SEQUENCE [LARGE SCALE GENOMIC DNA]</scope>
    <source>
        <strain evidence="2 3">TPW19</strain>
    </source>
</reference>
<gene>
    <name evidence="2" type="ORF">RM51_16660</name>
</gene>
<evidence type="ECO:0008006" key="4">
    <source>
        <dbReference type="Google" id="ProtNLM"/>
    </source>
</evidence>
<evidence type="ECO:0000313" key="2">
    <source>
        <dbReference type="EMBL" id="KIC61622.1"/>
    </source>
</evidence>
<proteinExistence type="predicted"/>
<comment type="caution">
    <text evidence="2">The sequence shown here is derived from an EMBL/GenBank/DDBJ whole genome shotgun (WGS) entry which is preliminary data.</text>
</comment>
<evidence type="ECO:0000256" key="1">
    <source>
        <dbReference type="SAM" id="SignalP"/>
    </source>
</evidence>
<dbReference type="AlphaFoldDB" id="A0A0B4CZ20"/>
<organism evidence="2 3">
    <name type="scientific">Chryseobacterium taiwanense</name>
    <dbReference type="NCBI Taxonomy" id="363331"/>
    <lineage>
        <taxon>Bacteria</taxon>
        <taxon>Pseudomonadati</taxon>
        <taxon>Bacteroidota</taxon>
        <taxon>Flavobacteriia</taxon>
        <taxon>Flavobacteriales</taxon>
        <taxon>Weeksellaceae</taxon>
        <taxon>Chryseobacterium group</taxon>
        <taxon>Chryseobacterium</taxon>
    </lineage>
</organism>
<feature type="signal peptide" evidence="1">
    <location>
        <begin position="1"/>
        <end position="19"/>
    </location>
</feature>
<feature type="chain" id="PRO_5002085006" description="Lipoprotein" evidence="1">
    <location>
        <begin position="20"/>
        <end position="215"/>
    </location>
</feature>
<keyword evidence="1" id="KW-0732">Signal</keyword>
<accession>A0A0B4CZ20</accession>
<name>A0A0B4CZ20_9FLAO</name>
<dbReference type="Proteomes" id="UP000031167">
    <property type="component" value="Unassembled WGS sequence"/>
</dbReference>
<evidence type="ECO:0000313" key="3">
    <source>
        <dbReference type="Proteomes" id="UP000031167"/>
    </source>
</evidence>
<protein>
    <recommendedName>
        <fullName evidence="4">Lipoprotein</fullName>
    </recommendedName>
</protein>
<dbReference type="EMBL" id="JWTA01000016">
    <property type="protein sequence ID" value="KIC61622.1"/>
    <property type="molecule type" value="Genomic_DNA"/>
</dbReference>
<sequence length="215" mass="23956">MKKQLLILLGILVSGLSFSQCTITGKSILKVQDEETYSISPEIGQCKDCHLWSNYGKNATIIGDNKLSSIKLKANEVGRQLISISALTSQGMVQCSKTIEILDGKNYEDAINGASTDVKQNTNTSKNCDVEVTDFKQGKFGEGIVNFFPNVSNSEYRYGWTVTYSDGSVMKSADKTPQFPYTKEKGISVVKLQIFSKNCIKDLSRSYEPIFWEHF</sequence>